<feature type="region of interest" description="Disordered" evidence="1">
    <location>
        <begin position="55"/>
        <end position="83"/>
    </location>
</feature>
<gene>
    <name evidence="2" type="ORF">LARSCL_LOCUS8190</name>
</gene>
<sequence length="95" mass="10873">MFSSGLLLGYALGRSHFFTALRNTKAPFLPAKTAAQTLARVNSISRKERQFLQQQRRQFLRKETQSDSSSPLGEDEDWNSPRSYQFSIKQNFVSA</sequence>
<dbReference type="Proteomes" id="UP001497382">
    <property type="component" value="Unassembled WGS sequence"/>
</dbReference>
<evidence type="ECO:0000313" key="2">
    <source>
        <dbReference type="EMBL" id="CAL1275628.1"/>
    </source>
</evidence>
<organism evidence="2 3">
    <name type="scientific">Larinioides sclopetarius</name>
    <dbReference type="NCBI Taxonomy" id="280406"/>
    <lineage>
        <taxon>Eukaryota</taxon>
        <taxon>Metazoa</taxon>
        <taxon>Ecdysozoa</taxon>
        <taxon>Arthropoda</taxon>
        <taxon>Chelicerata</taxon>
        <taxon>Arachnida</taxon>
        <taxon>Araneae</taxon>
        <taxon>Araneomorphae</taxon>
        <taxon>Entelegynae</taxon>
        <taxon>Araneoidea</taxon>
        <taxon>Araneidae</taxon>
        <taxon>Larinioides</taxon>
    </lineage>
</organism>
<protein>
    <submittedName>
        <fullName evidence="2">Uncharacterized protein</fullName>
    </submittedName>
</protein>
<proteinExistence type="predicted"/>
<name>A0AAV1ZWU8_9ARAC</name>
<evidence type="ECO:0000313" key="3">
    <source>
        <dbReference type="Proteomes" id="UP001497382"/>
    </source>
</evidence>
<accession>A0AAV1ZWU8</accession>
<keyword evidence="3" id="KW-1185">Reference proteome</keyword>
<dbReference type="EMBL" id="CAXIEN010000086">
    <property type="protein sequence ID" value="CAL1275628.1"/>
    <property type="molecule type" value="Genomic_DNA"/>
</dbReference>
<dbReference type="AlphaFoldDB" id="A0AAV1ZWU8"/>
<comment type="caution">
    <text evidence="2">The sequence shown here is derived from an EMBL/GenBank/DDBJ whole genome shotgun (WGS) entry which is preliminary data.</text>
</comment>
<reference evidence="2 3" key="1">
    <citation type="submission" date="2024-04" db="EMBL/GenBank/DDBJ databases">
        <authorList>
            <person name="Rising A."/>
            <person name="Reimegard J."/>
            <person name="Sonavane S."/>
            <person name="Akerstrom W."/>
            <person name="Nylinder S."/>
            <person name="Hedman E."/>
            <person name="Kallberg Y."/>
        </authorList>
    </citation>
    <scope>NUCLEOTIDE SEQUENCE [LARGE SCALE GENOMIC DNA]</scope>
</reference>
<evidence type="ECO:0000256" key="1">
    <source>
        <dbReference type="SAM" id="MobiDB-lite"/>
    </source>
</evidence>